<dbReference type="InterPro" id="IPR002110">
    <property type="entry name" value="Ankyrin_rpt"/>
</dbReference>
<keyword evidence="1" id="KW-0677">Repeat</keyword>
<keyword evidence="7" id="KW-1185">Reference proteome</keyword>
<dbReference type="Proteomes" id="UP000654913">
    <property type="component" value="Chromosome 5"/>
</dbReference>
<dbReference type="PANTHER" id="PTHR24141">
    <property type="entry name" value="2-5A-DEPENDENT RIBONUCLEASE"/>
    <property type="match status" value="1"/>
</dbReference>
<dbReference type="SUPFAM" id="SSF48403">
    <property type="entry name" value="Ankyrin repeat"/>
    <property type="match status" value="3"/>
</dbReference>
<evidence type="ECO:0000256" key="1">
    <source>
        <dbReference type="ARBA" id="ARBA00022737"/>
    </source>
</evidence>
<feature type="repeat" description="ANK" evidence="3">
    <location>
        <begin position="890"/>
        <end position="922"/>
    </location>
</feature>
<dbReference type="GO" id="GO:0004540">
    <property type="term" value="F:RNA nuclease activity"/>
    <property type="evidence" value="ECO:0007669"/>
    <property type="project" value="TreeGrafter"/>
</dbReference>
<dbReference type="PROSITE" id="PS50088">
    <property type="entry name" value="ANK_REPEAT"/>
    <property type="match status" value="15"/>
</dbReference>
<proteinExistence type="predicted"/>
<feature type="repeat" description="ANK" evidence="3">
    <location>
        <begin position="1093"/>
        <end position="1125"/>
    </location>
</feature>
<feature type="repeat" description="ANK" evidence="3">
    <location>
        <begin position="1023"/>
        <end position="1057"/>
    </location>
</feature>
<organism evidence="6 7">
    <name type="scientific">Aspergillus puulaauensis</name>
    <dbReference type="NCBI Taxonomy" id="1220207"/>
    <lineage>
        <taxon>Eukaryota</taxon>
        <taxon>Fungi</taxon>
        <taxon>Dikarya</taxon>
        <taxon>Ascomycota</taxon>
        <taxon>Pezizomycotina</taxon>
        <taxon>Eurotiomycetes</taxon>
        <taxon>Eurotiomycetidae</taxon>
        <taxon>Eurotiales</taxon>
        <taxon>Aspergillaceae</taxon>
        <taxon>Aspergillus</taxon>
    </lineage>
</organism>
<feature type="repeat" description="ANK" evidence="3">
    <location>
        <begin position="956"/>
        <end position="988"/>
    </location>
</feature>
<reference evidence="6" key="1">
    <citation type="submission" date="2021-01" db="EMBL/GenBank/DDBJ databases">
        <authorList>
            <consortium name="Aspergillus puulaauensis MK2 genome sequencing consortium"/>
            <person name="Kazuki M."/>
            <person name="Futagami T."/>
        </authorList>
    </citation>
    <scope>NUCLEOTIDE SEQUENCE</scope>
    <source>
        <strain evidence="6">MK2</strain>
    </source>
</reference>
<name>A0A7R7XTX1_9EURO</name>
<dbReference type="SMART" id="SM00248">
    <property type="entry name" value="ANK"/>
    <property type="match status" value="19"/>
</dbReference>
<evidence type="ECO:0000256" key="3">
    <source>
        <dbReference type="PROSITE-ProRule" id="PRU00023"/>
    </source>
</evidence>
<feature type="domain" description="GPI inositol-deacylase winged helix" evidence="4">
    <location>
        <begin position="347"/>
        <end position="430"/>
    </location>
</feature>
<dbReference type="EMBL" id="AP024447">
    <property type="protein sequence ID" value="BCS26803.1"/>
    <property type="molecule type" value="Genomic_DNA"/>
</dbReference>
<dbReference type="RefSeq" id="XP_041558997.1">
    <property type="nucleotide sequence ID" value="XM_041706631.1"/>
</dbReference>
<evidence type="ECO:0000313" key="7">
    <source>
        <dbReference type="Proteomes" id="UP000654913"/>
    </source>
</evidence>
<protein>
    <recommendedName>
        <fullName evidence="8">Ankyrin repeat-containing domain protein</fullName>
    </recommendedName>
</protein>
<dbReference type="Pfam" id="PF22939">
    <property type="entry name" value="WHD_GPIID"/>
    <property type="match status" value="1"/>
</dbReference>
<dbReference type="InterPro" id="IPR027417">
    <property type="entry name" value="P-loop_NTPase"/>
</dbReference>
<evidence type="ECO:0000313" key="6">
    <source>
        <dbReference type="EMBL" id="BCS26803.1"/>
    </source>
</evidence>
<dbReference type="PROSITE" id="PS50297">
    <property type="entry name" value="ANK_REP_REGION"/>
    <property type="match status" value="14"/>
</dbReference>
<feature type="repeat" description="ANK" evidence="3">
    <location>
        <begin position="924"/>
        <end position="956"/>
    </location>
</feature>
<dbReference type="GO" id="GO:0006396">
    <property type="term" value="P:RNA processing"/>
    <property type="evidence" value="ECO:0007669"/>
    <property type="project" value="TreeGrafter"/>
</dbReference>
<evidence type="ECO:0008006" key="8">
    <source>
        <dbReference type="Google" id="ProtNLM"/>
    </source>
</evidence>
<feature type="repeat" description="ANK" evidence="3">
    <location>
        <begin position="686"/>
        <end position="718"/>
    </location>
</feature>
<feature type="domain" description="Nephrocystin 3-like N-terminal" evidence="5">
    <location>
        <begin position="65"/>
        <end position="237"/>
    </location>
</feature>
<feature type="repeat" description="ANK" evidence="3">
    <location>
        <begin position="620"/>
        <end position="652"/>
    </location>
</feature>
<evidence type="ECO:0000256" key="2">
    <source>
        <dbReference type="ARBA" id="ARBA00023043"/>
    </source>
</evidence>
<feature type="repeat" description="ANK" evidence="3">
    <location>
        <begin position="719"/>
        <end position="751"/>
    </location>
</feature>
<dbReference type="AlphaFoldDB" id="A0A7R7XTX1"/>
<dbReference type="PANTHER" id="PTHR24141:SF1">
    <property type="entry name" value="2-5A-DEPENDENT RIBONUCLEASE"/>
    <property type="match status" value="1"/>
</dbReference>
<dbReference type="Pfam" id="PF00023">
    <property type="entry name" value="Ank"/>
    <property type="match status" value="3"/>
</dbReference>
<accession>A0A7R7XTX1</accession>
<dbReference type="InterPro" id="IPR036770">
    <property type="entry name" value="Ankyrin_rpt-contain_sf"/>
</dbReference>
<feature type="repeat" description="ANK" evidence="3">
    <location>
        <begin position="785"/>
        <end position="817"/>
    </location>
</feature>
<sequence>MTKFPDAECDPYQAALGEIRRWVRRMQESGTAQSLGTIEAEILQSLYTPGHDDDLAQRLDDPLEGTCEWLLLHPQYRRWSEGVQSDFLWISGDPGCGKSHLALYLVRLMKKGLSRRSCNGVCCSFFHHDDEKWSTATAALCNLLHQLLSANPILIAHAVPEYKIKGTKLTNDLDALWGIFTAVVGDKRCGPVTCVIDALDECKDSSRALFMKRLSDFYSRQPSNQDIGALKILITSRPYSSIVSSLPSRRLELESETSATARDVERLVKLRTKQICLEKGISEPVRQALEQRLLGNADRTFLWVALVLRMLWESDTASRSTLDEICDTMPITLDAIFLRTLEKSTNPEKAKTILHLVVAAARPLSLAELNIAFNIRVTDKSYQSLDLEPQFERTVRGLCGLLVRVIDSTVYLVHQTAKEFLVTTNGRETEMPWKQSLYPGRSNAVLAERCIWFLMLSDFEACPLEYRQVKDQVEHSKDAHRYDHIHNYVEKFSFLSYAASFWAIHFREAMIPVTSPLMQFSFSLCKTLSGRYRTWWQIYWLQSHERRLCPMYYTELLVRSFFAHDGAVRLLLDSRTNVNERVGDNISSTTALHVASAAGHAELVRLLLSRGADLSARSGLAGTALFQAAAAGHDRVVTVLLDAGADIQTRNDIGMPIVLWPAHYGHEATLRVLLSRGADVQAIFGGGETSLHFAAMRENKPMLHLLLDEGIDVNVKTVSGETALHRAAQFGGTQMIAALLDRGADIEATNHMDTTALAYAITGKREEAGDLLISRGADVTAANSHGMTALHLAAMYGLGTVVRLLLNAGDVIEARDTRGHTPLHYTCSVGEKEVENIEDTISALLDAGADLAATMENGETALHHAASTGFENLVTFLLIKGANIEASDDQGISPLQRAVFAGHENIVKLLVAQGGSIDRKLDRHGLTALHWACQEGQTSMVDVLAKAGASLSAQASRGAALHHAAFAKSPEMVQTLLNNGANASAQGPGGLTALHIAVIDGNEDMVELLLMAGANVNAKAHNGGASALHIAVSLDSTNIEILRLLLDQGADADIRGDKPQGETPLHIAAQHGKLAAAAFLVTRGADIRAAYADGETALHRAAGSGAADMVQWLLEHGAEIEACRNDGDTALSLAAVYGHRRVVEVLIETGVTDLELARSMLYAAGGGHLDVMRVLKIHGAHIDGRDTSGTTAAHMAAEQNQPAAVRLLCVWRANIRLRNCSGQTALDIAVSLNHHEVARILRQVILSRA</sequence>
<dbReference type="GO" id="GO:0003723">
    <property type="term" value="F:RNA binding"/>
    <property type="evidence" value="ECO:0007669"/>
    <property type="project" value="TreeGrafter"/>
</dbReference>
<evidence type="ECO:0000259" key="5">
    <source>
        <dbReference type="Pfam" id="PF24883"/>
    </source>
</evidence>
<feature type="repeat" description="ANK" evidence="3">
    <location>
        <begin position="857"/>
        <end position="889"/>
    </location>
</feature>
<dbReference type="Pfam" id="PF24883">
    <property type="entry name" value="NPHP3_N"/>
    <property type="match status" value="1"/>
</dbReference>
<dbReference type="SUPFAM" id="SSF52540">
    <property type="entry name" value="P-loop containing nucleoside triphosphate hydrolases"/>
    <property type="match status" value="1"/>
</dbReference>
<dbReference type="KEGG" id="apuu:APUU_51514A"/>
<dbReference type="Pfam" id="PF12796">
    <property type="entry name" value="Ank_2"/>
    <property type="match status" value="6"/>
</dbReference>
<keyword evidence="2 3" id="KW-0040">ANK repeat</keyword>
<dbReference type="InterPro" id="IPR056884">
    <property type="entry name" value="NPHP3-like_N"/>
</dbReference>
<dbReference type="OrthoDB" id="20872at2759"/>
<feature type="repeat" description="ANK" evidence="3">
    <location>
        <begin position="1126"/>
        <end position="1151"/>
    </location>
</feature>
<reference evidence="6" key="2">
    <citation type="submission" date="2021-02" db="EMBL/GenBank/DDBJ databases">
        <title>Aspergillus puulaauensis MK2 genome sequence.</title>
        <authorList>
            <person name="Futagami T."/>
            <person name="Mori K."/>
            <person name="Kadooka C."/>
            <person name="Tanaka T."/>
        </authorList>
    </citation>
    <scope>NUCLEOTIDE SEQUENCE</scope>
    <source>
        <strain evidence="6">MK2</strain>
    </source>
</reference>
<dbReference type="Gene3D" id="3.40.50.300">
    <property type="entry name" value="P-loop containing nucleotide triphosphate hydrolases"/>
    <property type="match status" value="1"/>
</dbReference>
<feature type="repeat" description="ANK" evidence="3">
    <location>
        <begin position="818"/>
        <end position="856"/>
    </location>
</feature>
<feature type="repeat" description="ANK" evidence="3">
    <location>
        <begin position="587"/>
        <end position="619"/>
    </location>
</feature>
<feature type="repeat" description="ANK" evidence="3">
    <location>
        <begin position="1060"/>
        <end position="1092"/>
    </location>
</feature>
<dbReference type="InterPro" id="IPR054471">
    <property type="entry name" value="GPIID_WHD"/>
</dbReference>
<evidence type="ECO:0000259" key="4">
    <source>
        <dbReference type="Pfam" id="PF22939"/>
    </source>
</evidence>
<dbReference type="Gene3D" id="1.25.40.20">
    <property type="entry name" value="Ankyrin repeat-containing domain"/>
    <property type="match status" value="6"/>
</dbReference>
<dbReference type="PRINTS" id="PR01415">
    <property type="entry name" value="ANKYRIN"/>
</dbReference>
<gene>
    <name evidence="6" type="ORF">APUU_51514A</name>
</gene>
<dbReference type="GeneID" id="64976808"/>
<feature type="repeat" description="ANK" evidence="3">
    <location>
        <begin position="989"/>
        <end position="1021"/>
    </location>
</feature>